<proteinExistence type="predicted"/>
<dbReference type="RefSeq" id="WP_311532934.1">
    <property type="nucleotide sequence ID" value="NZ_JAVRHQ010000001.1"/>
</dbReference>
<dbReference type="EMBL" id="JAVRHQ010000001">
    <property type="protein sequence ID" value="MDT0641301.1"/>
    <property type="molecule type" value="Genomic_DNA"/>
</dbReference>
<evidence type="ECO:0000313" key="4">
    <source>
        <dbReference type="Proteomes" id="UP001262889"/>
    </source>
</evidence>
<feature type="repeat" description="TPR" evidence="1">
    <location>
        <begin position="254"/>
        <end position="287"/>
    </location>
</feature>
<protein>
    <recommendedName>
        <fullName evidence="5">Tetratricopeptide repeat protein</fullName>
    </recommendedName>
</protein>
<name>A0ABU3C4Q6_9FLAO</name>
<feature type="region of interest" description="Disordered" evidence="2">
    <location>
        <begin position="190"/>
        <end position="217"/>
    </location>
</feature>
<sequence length="307" mass="35133">MEIKDFTYLLENPGKVSARDTSLFEEILRKYPYFQAARALRLKGLKEHQSFSYNSALKKAAAYTTDRSILFDYITSAEFNQNKIAEQIKQQEKRLKEIPVFEAEEVFGKRSIAIDEAIKMKQSESERVMDPALFERPEKLPQQEANEEAEKAQISEEPSAEEELGIGEPLDFNASESHSFSEWLRLTSAKPVAREDSSENSNEEENEDNGEETFPQNKKFDLIDEFISKSPKIKPGKSANKANLAERNAIAPEALMTETLARVYLEQKNYKKAIQAYKILILKNPEKSGFFADQIRAIEKLQDNNTD</sequence>
<evidence type="ECO:0000313" key="3">
    <source>
        <dbReference type="EMBL" id="MDT0641301.1"/>
    </source>
</evidence>
<reference evidence="3 4" key="1">
    <citation type="submission" date="2023-09" db="EMBL/GenBank/DDBJ databases">
        <authorList>
            <person name="Rey-Velasco X."/>
        </authorList>
    </citation>
    <scope>NUCLEOTIDE SEQUENCE [LARGE SCALE GENOMIC DNA]</scope>
    <source>
        <strain evidence="3 4">F363</strain>
    </source>
</reference>
<dbReference type="InterPro" id="IPR019734">
    <property type="entry name" value="TPR_rpt"/>
</dbReference>
<evidence type="ECO:0008006" key="5">
    <source>
        <dbReference type="Google" id="ProtNLM"/>
    </source>
</evidence>
<dbReference type="Proteomes" id="UP001262889">
    <property type="component" value="Unassembled WGS sequence"/>
</dbReference>
<dbReference type="PROSITE" id="PS50005">
    <property type="entry name" value="TPR"/>
    <property type="match status" value="1"/>
</dbReference>
<comment type="caution">
    <text evidence="3">The sequence shown here is derived from an EMBL/GenBank/DDBJ whole genome shotgun (WGS) entry which is preliminary data.</text>
</comment>
<accession>A0ABU3C4Q6</accession>
<keyword evidence="1" id="KW-0802">TPR repeat</keyword>
<gene>
    <name evidence="3" type="ORF">RM553_00520</name>
</gene>
<keyword evidence="4" id="KW-1185">Reference proteome</keyword>
<feature type="compositionally biased region" description="Acidic residues" evidence="2">
    <location>
        <begin position="201"/>
        <end position="211"/>
    </location>
</feature>
<feature type="region of interest" description="Disordered" evidence="2">
    <location>
        <begin position="135"/>
        <end position="164"/>
    </location>
</feature>
<organism evidence="3 4">
    <name type="scientific">Autumnicola tepida</name>
    <dbReference type="NCBI Taxonomy" id="3075595"/>
    <lineage>
        <taxon>Bacteria</taxon>
        <taxon>Pseudomonadati</taxon>
        <taxon>Bacteroidota</taxon>
        <taxon>Flavobacteriia</taxon>
        <taxon>Flavobacteriales</taxon>
        <taxon>Flavobacteriaceae</taxon>
        <taxon>Autumnicola</taxon>
    </lineage>
</organism>
<evidence type="ECO:0000256" key="1">
    <source>
        <dbReference type="PROSITE-ProRule" id="PRU00339"/>
    </source>
</evidence>
<dbReference type="Gene3D" id="1.25.40.10">
    <property type="entry name" value="Tetratricopeptide repeat domain"/>
    <property type="match status" value="1"/>
</dbReference>
<evidence type="ECO:0000256" key="2">
    <source>
        <dbReference type="SAM" id="MobiDB-lite"/>
    </source>
</evidence>
<dbReference type="InterPro" id="IPR011990">
    <property type="entry name" value="TPR-like_helical_dom_sf"/>
</dbReference>